<dbReference type="InterPro" id="IPR050595">
    <property type="entry name" value="Bact_response_regulator"/>
</dbReference>
<dbReference type="RefSeq" id="WP_116855663.1">
    <property type="nucleotide sequence ID" value="NZ_QTJV01000009.1"/>
</dbReference>
<evidence type="ECO:0000313" key="5">
    <source>
        <dbReference type="Proteomes" id="UP000261174"/>
    </source>
</evidence>
<dbReference type="PANTHER" id="PTHR44591:SF3">
    <property type="entry name" value="RESPONSE REGULATORY DOMAIN-CONTAINING PROTEIN"/>
    <property type="match status" value="1"/>
</dbReference>
<feature type="modified residue" description="4-aspartylphosphate" evidence="2">
    <location>
        <position position="51"/>
    </location>
</feature>
<sequence>MKKIILIEDDEPIRDAFALALSMENYEIQMYATGQAILQKEVTAPDLFVLDRNISGTNGIELCRFIKGDDTYKEVPVLIMSAYPEVKEAAAEVGAAGAIIKPFLLKTLRETISQYL</sequence>
<evidence type="ECO:0000256" key="2">
    <source>
        <dbReference type="PROSITE-ProRule" id="PRU00169"/>
    </source>
</evidence>
<accession>A0A3E1NX28</accession>
<dbReference type="SMART" id="SM00448">
    <property type="entry name" value="REC"/>
    <property type="match status" value="1"/>
</dbReference>
<dbReference type="Gene3D" id="3.40.50.2300">
    <property type="match status" value="1"/>
</dbReference>
<keyword evidence="1 2" id="KW-0597">Phosphoprotein</keyword>
<reference evidence="4 5" key="1">
    <citation type="submission" date="2018-08" db="EMBL/GenBank/DDBJ databases">
        <title>Chitinophaga sp. K20C18050901, a novel bacterium isolated from forest soil.</title>
        <authorList>
            <person name="Wang C."/>
        </authorList>
    </citation>
    <scope>NUCLEOTIDE SEQUENCE [LARGE SCALE GENOMIC DNA]</scope>
    <source>
        <strain evidence="4 5">K20C18050901</strain>
    </source>
</reference>
<dbReference type="PROSITE" id="PS50110">
    <property type="entry name" value="RESPONSE_REGULATORY"/>
    <property type="match status" value="1"/>
</dbReference>
<dbReference type="InterPro" id="IPR011006">
    <property type="entry name" value="CheY-like_superfamily"/>
</dbReference>
<gene>
    <name evidence="4" type="ORF">DXN04_22560</name>
</gene>
<dbReference type="EMBL" id="QTJV01000009">
    <property type="protein sequence ID" value="RFM32470.1"/>
    <property type="molecule type" value="Genomic_DNA"/>
</dbReference>
<name>A0A3E1NX28_9BACT</name>
<dbReference type="Proteomes" id="UP000261174">
    <property type="component" value="Unassembled WGS sequence"/>
</dbReference>
<dbReference type="SUPFAM" id="SSF52172">
    <property type="entry name" value="CheY-like"/>
    <property type="match status" value="1"/>
</dbReference>
<comment type="caution">
    <text evidence="4">The sequence shown here is derived from an EMBL/GenBank/DDBJ whole genome shotgun (WGS) entry which is preliminary data.</text>
</comment>
<evidence type="ECO:0000259" key="3">
    <source>
        <dbReference type="PROSITE" id="PS50110"/>
    </source>
</evidence>
<dbReference type="InterPro" id="IPR001789">
    <property type="entry name" value="Sig_transdc_resp-reg_receiver"/>
</dbReference>
<organism evidence="4 5">
    <name type="scientific">Chitinophaga silvisoli</name>
    <dbReference type="NCBI Taxonomy" id="2291814"/>
    <lineage>
        <taxon>Bacteria</taxon>
        <taxon>Pseudomonadati</taxon>
        <taxon>Bacteroidota</taxon>
        <taxon>Chitinophagia</taxon>
        <taxon>Chitinophagales</taxon>
        <taxon>Chitinophagaceae</taxon>
        <taxon>Chitinophaga</taxon>
    </lineage>
</organism>
<proteinExistence type="predicted"/>
<evidence type="ECO:0000256" key="1">
    <source>
        <dbReference type="ARBA" id="ARBA00022553"/>
    </source>
</evidence>
<evidence type="ECO:0000313" key="4">
    <source>
        <dbReference type="EMBL" id="RFM32470.1"/>
    </source>
</evidence>
<dbReference type="Pfam" id="PF00072">
    <property type="entry name" value="Response_reg"/>
    <property type="match status" value="1"/>
</dbReference>
<protein>
    <submittedName>
        <fullName evidence="4">Response regulator</fullName>
    </submittedName>
</protein>
<feature type="domain" description="Response regulatory" evidence="3">
    <location>
        <begin position="3"/>
        <end position="116"/>
    </location>
</feature>
<dbReference type="OrthoDB" id="9789181at2"/>
<dbReference type="GO" id="GO:0000160">
    <property type="term" value="P:phosphorelay signal transduction system"/>
    <property type="evidence" value="ECO:0007669"/>
    <property type="project" value="InterPro"/>
</dbReference>
<dbReference type="AlphaFoldDB" id="A0A3E1NX28"/>
<dbReference type="PANTHER" id="PTHR44591">
    <property type="entry name" value="STRESS RESPONSE REGULATOR PROTEIN 1"/>
    <property type="match status" value="1"/>
</dbReference>
<keyword evidence="5" id="KW-1185">Reference proteome</keyword>